<reference evidence="7 8" key="1">
    <citation type="journal article" date="2006" name="Mol. Plant Microbe Interact.">
        <title>Identification of open reading frames unique to a select agent: Ralstonia solanacearum race 3 biovar 2.</title>
        <authorList>
            <person name="Gabriel D.W."/>
            <person name="Allen C."/>
            <person name="Schell M."/>
            <person name="Denny T.P."/>
            <person name="Greenberg J.T."/>
            <person name="Duan Y.P."/>
            <person name="Flores-Cruz Z."/>
            <person name="Huang Q."/>
            <person name="Clifford J.M."/>
            <person name="Presting G."/>
            <person name="Gonzalez E.T."/>
            <person name="Reddy J."/>
            <person name="Elphinstone J."/>
            <person name="Swanson J."/>
            <person name="Yao J."/>
            <person name="Mulholland V."/>
            <person name="Liu L."/>
            <person name="Farmerie W."/>
            <person name="Patnaikuni M."/>
            <person name="Balogh B."/>
            <person name="Norman D."/>
            <person name="Alvarez A."/>
            <person name="Castillo J.A."/>
            <person name="Jones J."/>
            <person name="Saddler G."/>
            <person name="Walunas T."/>
            <person name="Zhukov A."/>
            <person name="Mikhailova N."/>
        </authorList>
    </citation>
    <scope>NUCLEOTIDE SEQUENCE [LARGE SCALE GENOMIC DNA]</scope>
    <source>
        <strain evidence="7 8">UW551</strain>
    </source>
</reference>
<dbReference type="PANTHER" id="PTHR46796:SF11">
    <property type="entry name" value="TRANSCRIPTIONAL REGULATOR-RELATED"/>
    <property type="match status" value="1"/>
</dbReference>
<dbReference type="GO" id="GO:0003700">
    <property type="term" value="F:DNA-binding transcription factor activity"/>
    <property type="evidence" value="ECO:0007669"/>
    <property type="project" value="InterPro"/>
</dbReference>
<dbReference type="SUPFAM" id="SSF51215">
    <property type="entry name" value="Regulatory protein AraC"/>
    <property type="match status" value="1"/>
</dbReference>
<dbReference type="SMART" id="SM00342">
    <property type="entry name" value="HTH_ARAC"/>
    <property type="match status" value="1"/>
</dbReference>
<dbReference type="SUPFAM" id="SSF46689">
    <property type="entry name" value="Homeodomain-like"/>
    <property type="match status" value="2"/>
</dbReference>
<organism evidence="7 8">
    <name type="scientific">Ralstonia solanacearum (strain UW551)</name>
    <dbReference type="NCBI Taxonomy" id="342110"/>
    <lineage>
        <taxon>Bacteria</taxon>
        <taxon>Pseudomonadati</taxon>
        <taxon>Pseudomonadota</taxon>
        <taxon>Betaproteobacteria</taxon>
        <taxon>Burkholderiales</taxon>
        <taxon>Burkholderiaceae</taxon>
        <taxon>Ralstonia</taxon>
        <taxon>Ralstonia solanacearum species complex</taxon>
    </lineage>
</organism>
<name>A0AB33VHZ7_RALSU</name>
<evidence type="ECO:0000313" key="7">
    <source>
        <dbReference type="EMBL" id="EAP73842.1"/>
    </source>
</evidence>
<proteinExistence type="predicted"/>
<dbReference type="PANTHER" id="PTHR46796">
    <property type="entry name" value="HTH-TYPE TRANSCRIPTIONAL ACTIVATOR RHAS-RELATED"/>
    <property type="match status" value="1"/>
</dbReference>
<dbReference type="InterPro" id="IPR009057">
    <property type="entry name" value="Homeodomain-like_sf"/>
</dbReference>
<dbReference type="AlphaFoldDB" id="A0AB33VHZ7"/>
<dbReference type="GO" id="GO:0043565">
    <property type="term" value="F:sequence-specific DNA binding"/>
    <property type="evidence" value="ECO:0007669"/>
    <property type="project" value="InterPro"/>
</dbReference>
<evidence type="ECO:0000256" key="1">
    <source>
        <dbReference type="ARBA" id="ARBA00023015"/>
    </source>
</evidence>
<evidence type="ECO:0000256" key="3">
    <source>
        <dbReference type="ARBA" id="ARBA00023159"/>
    </source>
</evidence>
<accession>A0AB33VHZ7</accession>
<dbReference type="InterPro" id="IPR037923">
    <property type="entry name" value="HTH-like"/>
</dbReference>
<dbReference type="InterPro" id="IPR018060">
    <property type="entry name" value="HTH_AraC"/>
</dbReference>
<dbReference type="Pfam" id="PF12833">
    <property type="entry name" value="HTH_18"/>
    <property type="match status" value="1"/>
</dbReference>
<dbReference type="PROSITE" id="PS00041">
    <property type="entry name" value="HTH_ARAC_FAMILY_1"/>
    <property type="match status" value="1"/>
</dbReference>
<dbReference type="Pfam" id="PF02311">
    <property type="entry name" value="AraC_binding"/>
    <property type="match status" value="1"/>
</dbReference>
<dbReference type="Proteomes" id="UP000005933">
    <property type="component" value="Unassembled WGS sequence"/>
</dbReference>
<dbReference type="EMBL" id="AAKL01000009">
    <property type="protein sequence ID" value="EAP73842.1"/>
    <property type="molecule type" value="Genomic_DNA"/>
</dbReference>
<evidence type="ECO:0000259" key="6">
    <source>
        <dbReference type="PROSITE" id="PS01124"/>
    </source>
</evidence>
<evidence type="ECO:0000256" key="2">
    <source>
        <dbReference type="ARBA" id="ARBA00023125"/>
    </source>
</evidence>
<evidence type="ECO:0000256" key="4">
    <source>
        <dbReference type="ARBA" id="ARBA00023163"/>
    </source>
</evidence>
<keyword evidence="2" id="KW-0238">DNA-binding</keyword>
<feature type="region of interest" description="Disordered" evidence="5">
    <location>
        <begin position="1"/>
        <end position="39"/>
    </location>
</feature>
<dbReference type="InterPro" id="IPR003313">
    <property type="entry name" value="AraC-bd"/>
</dbReference>
<keyword evidence="3" id="KW-0010">Activator</keyword>
<feature type="domain" description="HTH araC/xylS-type" evidence="6">
    <location>
        <begin position="225"/>
        <end position="322"/>
    </location>
</feature>
<dbReference type="PROSITE" id="PS01124">
    <property type="entry name" value="HTH_ARAC_FAMILY_2"/>
    <property type="match status" value="1"/>
</dbReference>
<dbReference type="InterPro" id="IPR018062">
    <property type="entry name" value="HTH_AraC-typ_CS"/>
</dbReference>
<keyword evidence="1" id="KW-0805">Transcription regulation</keyword>
<dbReference type="InterPro" id="IPR050204">
    <property type="entry name" value="AraC_XylS_family_regulators"/>
</dbReference>
<comment type="caution">
    <text evidence="7">The sequence shown here is derived from an EMBL/GenBank/DDBJ whole genome shotgun (WGS) entry which is preliminary data.</text>
</comment>
<protein>
    <submittedName>
        <fullName evidence="7">Transcriptional regulator, AraC family</fullName>
    </submittedName>
</protein>
<evidence type="ECO:0000313" key="8">
    <source>
        <dbReference type="Proteomes" id="UP000005933"/>
    </source>
</evidence>
<feature type="compositionally biased region" description="Polar residues" evidence="5">
    <location>
        <begin position="1"/>
        <end position="14"/>
    </location>
</feature>
<dbReference type="InterPro" id="IPR020449">
    <property type="entry name" value="Tscrpt_reg_AraC-type_HTH"/>
</dbReference>
<evidence type="ECO:0000256" key="5">
    <source>
        <dbReference type="SAM" id="MobiDB-lite"/>
    </source>
</evidence>
<dbReference type="Gene3D" id="1.10.10.60">
    <property type="entry name" value="Homeodomain-like"/>
    <property type="match status" value="2"/>
</dbReference>
<keyword evidence="4" id="KW-0804">Transcription</keyword>
<sequence length="322" mass="35426">MAGQASATNTATSIRSKRRTGSAQGTPPSRKRGQRYTPPEVLNVPRVTPFFMADSVQYQQVADVPGLVLSAARFSQFRFDRHFHLDFHVGLVTAGVQRQSLNGTTVLLGPGCISLMPPGEIHDGTAEGDGEYTLKTFRLSQELVASVAGDISGTDRKLELGATLLEDPVLAGHLLRLHDAMCRSHGASTLEVQSEWLTLLESMLRQSHAIVAEDVKGALSPAQWRQVRDYCFTHVGEKITLDELAALCALGRFQFLKQFKQTVGMTPHAWLVRLRLERACSLLSRRSTAIAEVAQEVGFYDQSHFNRAFRQAFGVAPSSYQS</sequence>
<dbReference type="PRINTS" id="PR00032">
    <property type="entry name" value="HTHARAC"/>
</dbReference>
<gene>
    <name evidence="7" type="ORF">RRSL_03754</name>
</gene>